<name>A0ABQ3WSM2_9ACTN</name>
<sequence>MEKNDNTIGRRALLTGAAAGVGGLVVGVPSGAAATVKPKAETACVPSGAATVVPSSRQYPDLVKALNARYTAAPASVHVVDAPAQVEPLVADAAARKARLTVRSGGHCLEDFVYSSDVQMIIDMSNMNRIYYDPTYNAIAVEAGAILMDVYDKLYQTWGVTVPGGICYSVGMGGHVAGAGWGLLVRRNGLIVDHLYAVEVVTVDASGNAKTIVATRETTDPYRDLWWAHTGGGGGNFGVVTRYFFRSPNATGTDPAALLPSPPAYVLYSVNVWPWPQLTKDTFVQLIQNYANWHVTNSAATSPTRFLNSFLILNHASNGAIVMITQVDSAAPNASGMLTDYVTAMGQGVGAPIPAAMNKLPWLQATRLIGTTNALLNDPTQRGEYKSAYMKAAFTPAQAEALYKHLSRTDISNPNMNVQLSPYGGAVRAVAPTATAMAHRGAAFKMLWAANWTNPADDATYIAWARDCYQDTFAATGGVPVLNDVTDGCYINYPDADLSDPTFNRSTTKWSTLYYKENYPRLQQVKLKYDPTNFFRHRQSVQLPS</sequence>
<comment type="similarity">
    <text evidence="2">Belongs to the oxygen-dependent FAD-linked oxidoreductase family.</text>
</comment>
<comment type="caution">
    <text evidence="7">The sequence shown here is derived from an EMBL/GenBank/DDBJ whole genome shotgun (WGS) entry which is preliminary data.</text>
</comment>
<comment type="cofactor">
    <cofactor evidence="1">
        <name>FAD</name>
        <dbReference type="ChEBI" id="CHEBI:57692"/>
    </cofactor>
</comment>
<dbReference type="Gene3D" id="3.40.462.20">
    <property type="match status" value="1"/>
</dbReference>
<keyword evidence="5" id="KW-0560">Oxidoreductase</keyword>
<accession>A0ABQ3WSM2</accession>
<dbReference type="InterPro" id="IPR050416">
    <property type="entry name" value="FAD-linked_Oxidoreductase"/>
</dbReference>
<keyword evidence="3" id="KW-0285">Flavoprotein</keyword>
<dbReference type="Pfam" id="PF01565">
    <property type="entry name" value="FAD_binding_4"/>
    <property type="match status" value="1"/>
</dbReference>
<dbReference type="Pfam" id="PF08031">
    <property type="entry name" value="BBE"/>
    <property type="match status" value="1"/>
</dbReference>
<protein>
    <submittedName>
        <fullName evidence="7">FAD-linked oxidase</fullName>
    </submittedName>
</protein>
<keyword evidence="4" id="KW-0274">FAD</keyword>
<gene>
    <name evidence="7" type="ORF">Aca07nite_65100</name>
</gene>
<proteinExistence type="inferred from homology"/>
<evidence type="ECO:0000313" key="7">
    <source>
        <dbReference type="EMBL" id="GID49235.1"/>
    </source>
</evidence>
<dbReference type="InterPro" id="IPR036318">
    <property type="entry name" value="FAD-bd_PCMH-like_sf"/>
</dbReference>
<evidence type="ECO:0000256" key="3">
    <source>
        <dbReference type="ARBA" id="ARBA00022630"/>
    </source>
</evidence>
<evidence type="ECO:0000256" key="5">
    <source>
        <dbReference type="ARBA" id="ARBA00023002"/>
    </source>
</evidence>
<reference evidence="7" key="1">
    <citation type="submission" date="2021-01" db="EMBL/GenBank/DDBJ databases">
        <title>Whole genome shotgun sequence of Actinoplanes capillaceus NBRC 16408.</title>
        <authorList>
            <person name="Komaki H."/>
            <person name="Tamura T."/>
        </authorList>
    </citation>
    <scope>NUCLEOTIDE SEQUENCE [LARGE SCALE GENOMIC DNA]</scope>
    <source>
        <strain evidence="7">NBRC 16408</strain>
    </source>
</reference>
<dbReference type="EMBL" id="BOMF01000123">
    <property type="protein sequence ID" value="GID49235.1"/>
    <property type="molecule type" value="Genomic_DNA"/>
</dbReference>
<dbReference type="PROSITE" id="PS51387">
    <property type="entry name" value="FAD_PCMH"/>
    <property type="match status" value="1"/>
</dbReference>
<dbReference type="PANTHER" id="PTHR42973:SF39">
    <property type="entry name" value="FAD-BINDING PCMH-TYPE DOMAIN-CONTAINING PROTEIN"/>
    <property type="match status" value="1"/>
</dbReference>
<dbReference type="InterPro" id="IPR016166">
    <property type="entry name" value="FAD-bd_PCMH"/>
</dbReference>
<evidence type="ECO:0000256" key="4">
    <source>
        <dbReference type="ARBA" id="ARBA00022827"/>
    </source>
</evidence>
<evidence type="ECO:0000256" key="1">
    <source>
        <dbReference type="ARBA" id="ARBA00001974"/>
    </source>
</evidence>
<evidence type="ECO:0000259" key="6">
    <source>
        <dbReference type="PROSITE" id="PS51387"/>
    </source>
</evidence>
<dbReference type="PANTHER" id="PTHR42973">
    <property type="entry name" value="BINDING OXIDOREDUCTASE, PUTATIVE (AFU_ORTHOLOGUE AFUA_1G17690)-RELATED"/>
    <property type="match status" value="1"/>
</dbReference>
<dbReference type="InterPro" id="IPR006311">
    <property type="entry name" value="TAT_signal"/>
</dbReference>
<feature type="domain" description="FAD-binding PCMH-type" evidence="6">
    <location>
        <begin position="70"/>
        <end position="250"/>
    </location>
</feature>
<dbReference type="PROSITE" id="PS51318">
    <property type="entry name" value="TAT"/>
    <property type="match status" value="1"/>
</dbReference>
<dbReference type="RefSeq" id="WP_204299356.1">
    <property type="nucleotide sequence ID" value="NZ_BAAAGQ010000026.1"/>
</dbReference>
<dbReference type="InterPro" id="IPR012951">
    <property type="entry name" value="BBE"/>
</dbReference>
<dbReference type="InterPro" id="IPR006094">
    <property type="entry name" value="Oxid_FAD_bind_N"/>
</dbReference>
<dbReference type="InterPro" id="IPR016169">
    <property type="entry name" value="FAD-bd_PCMH_sub2"/>
</dbReference>
<dbReference type="SUPFAM" id="SSF56176">
    <property type="entry name" value="FAD-binding/transporter-associated domain-like"/>
    <property type="match status" value="1"/>
</dbReference>
<evidence type="ECO:0000256" key="2">
    <source>
        <dbReference type="ARBA" id="ARBA00005466"/>
    </source>
</evidence>
<organism evidence="7">
    <name type="scientific">Actinoplanes campanulatus</name>
    <dbReference type="NCBI Taxonomy" id="113559"/>
    <lineage>
        <taxon>Bacteria</taxon>
        <taxon>Bacillati</taxon>
        <taxon>Actinomycetota</taxon>
        <taxon>Actinomycetes</taxon>
        <taxon>Micromonosporales</taxon>
        <taxon>Micromonosporaceae</taxon>
        <taxon>Actinoplanes</taxon>
    </lineage>
</organism>
<dbReference type="Gene3D" id="3.30.465.10">
    <property type="match status" value="1"/>
</dbReference>